<protein>
    <submittedName>
        <fullName evidence="10">Nicotinamide-nucleotide adenylyltransferase</fullName>
    </submittedName>
</protein>
<gene>
    <name evidence="10" type="ORF">DAKH74_032420</name>
</gene>
<evidence type="ECO:0000256" key="8">
    <source>
        <dbReference type="ARBA" id="ARBA00049001"/>
    </source>
</evidence>
<dbReference type="PANTHER" id="PTHR31285">
    <property type="entry name" value="NICOTINAMIDE MONONUCLEOTIDE ADENYLYLTRANSFERASE"/>
    <property type="match status" value="1"/>
</dbReference>
<organism evidence="10 11">
    <name type="scientific">Maudiozyma humilis</name>
    <name type="common">Sour dough yeast</name>
    <name type="synonym">Kazachstania humilis</name>
    <dbReference type="NCBI Taxonomy" id="51915"/>
    <lineage>
        <taxon>Eukaryota</taxon>
        <taxon>Fungi</taxon>
        <taxon>Dikarya</taxon>
        <taxon>Ascomycota</taxon>
        <taxon>Saccharomycotina</taxon>
        <taxon>Saccharomycetes</taxon>
        <taxon>Saccharomycetales</taxon>
        <taxon>Saccharomycetaceae</taxon>
        <taxon>Maudiozyma</taxon>
    </lineage>
</organism>
<comment type="caution">
    <text evidence="10">The sequence shown here is derived from an EMBL/GenBank/DDBJ whole genome shotgun (WGS) entry which is preliminary data.</text>
</comment>
<sequence>MTNSNLSKLHTFRGDEKATFTVVDGPTNINIEDANKSFLLVLDSSFNPPHFGHYTLIEKALEHYTKNDSTSVHVLLLLSINNADKNEKPATFDKRLDMMCLLSKHLTVNFPHIHPTVAISKSAKFVEKSNGIRDGLFTTGKIVYLLGFDTITRVFDPKYYVPQTVSEAMGEFMNHTDFFCLTRGSDDANDSDFDAQAQYASDISAGKYEPVIPSSWGAKISIVENRNKYNSVSSSALRKLLFNGEYKQASKDIPAEIIDYITSDDKAAGLSIFA</sequence>
<dbReference type="Proteomes" id="UP001377567">
    <property type="component" value="Unassembled WGS sequence"/>
</dbReference>
<dbReference type="InterPro" id="IPR014729">
    <property type="entry name" value="Rossmann-like_a/b/a_fold"/>
</dbReference>
<dbReference type="GO" id="GO:0005634">
    <property type="term" value="C:nucleus"/>
    <property type="evidence" value="ECO:0007669"/>
    <property type="project" value="TreeGrafter"/>
</dbReference>
<keyword evidence="2" id="KW-0662">Pyridine nucleotide biosynthesis</keyword>
<evidence type="ECO:0000256" key="6">
    <source>
        <dbReference type="ARBA" id="ARBA00022840"/>
    </source>
</evidence>
<dbReference type="GO" id="GO:0005737">
    <property type="term" value="C:cytoplasm"/>
    <property type="evidence" value="ECO:0007669"/>
    <property type="project" value="TreeGrafter"/>
</dbReference>
<evidence type="ECO:0000256" key="1">
    <source>
        <dbReference type="ARBA" id="ARBA00004790"/>
    </source>
</evidence>
<dbReference type="CDD" id="cd02165">
    <property type="entry name" value="NMNAT"/>
    <property type="match status" value="1"/>
</dbReference>
<dbReference type="AlphaFoldDB" id="A0AAV5RYZ7"/>
<dbReference type="EMBL" id="BTGD01000010">
    <property type="protein sequence ID" value="GMM56626.1"/>
    <property type="molecule type" value="Genomic_DNA"/>
</dbReference>
<evidence type="ECO:0000256" key="3">
    <source>
        <dbReference type="ARBA" id="ARBA00022679"/>
    </source>
</evidence>
<evidence type="ECO:0000259" key="9">
    <source>
        <dbReference type="Pfam" id="PF01467"/>
    </source>
</evidence>
<comment type="pathway">
    <text evidence="1">Cofactor biosynthesis; NAD(+) biosynthesis.</text>
</comment>
<name>A0AAV5RYZ7_MAUHU</name>
<reference evidence="10 11" key="1">
    <citation type="journal article" date="2023" name="Elife">
        <title>Identification of key yeast species and microbe-microbe interactions impacting larval growth of Drosophila in the wild.</title>
        <authorList>
            <person name="Mure A."/>
            <person name="Sugiura Y."/>
            <person name="Maeda R."/>
            <person name="Honda K."/>
            <person name="Sakurai N."/>
            <person name="Takahashi Y."/>
            <person name="Watada M."/>
            <person name="Katoh T."/>
            <person name="Gotoh A."/>
            <person name="Gotoh Y."/>
            <person name="Taniguchi I."/>
            <person name="Nakamura K."/>
            <person name="Hayashi T."/>
            <person name="Katayama T."/>
            <person name="Uemura T."/>
            <person name="Hattori Y."/>
        </authorList>
    </citation>
    <scope>NUCLEOTIDE SEQUENCE [LARGE SCALE GENOMIC DNA]</scope>
    <source>
        <strain evidence="10 11">KH-74</strain>
    </source>
</reference>
<keyword evidence="5" id="KW-0547">Nucleotide-binding</keyword>
<keyword evidence="3" id="KW-0808">Transferase</keyword>
<keyword evidence="6" id="KW-0067">ATP-binding</keyword>
<keyword evidence="4 10" id="KW-0548">Nucleotidyltransferase</keyword>
<evidence type="ECO:0000313" key="11">
    <source>
        <dbReference type="Proteomes" id="UP001377567"/>
    </source>
</evidence>
<evidence type="ECO:0000256" key="2">
    <source>
        <dbReference type="ARBA" id="ARBA00022642"/>
    </source>
</evidence>
<keyword evidence="11" id="KW-1185">Reference proteome</keyword>
<dbReference type="Gene3D" id="3.40.50.620">
    <property type="entry name" value="HUPs"/>
    <property type="match status" value="1"/>
</dbReference>
<dbReference type="SUPFAM" id="SSF52374">
    <property type="entry name" value="Nucleotidylyl transferase"/>
    <property type="match status" value="1"/>
</dbReference>
<evidence type="ECO:0000313" key="10">
    <source>
        <dbReference type="EMBL" id="GMM56626.1"/>
    </source>
</evidence>
<dbReference type="GO" id="GO:0000309">
    <property type="term" value="F:nicotinamide-nucleotide adenylyltransferase activity"/>
    <property type="evidence" value="ECO:0007669"/>
    <property type="project" value="UniProtKB-EC"/>
</dbReference>
<evidence type="ECO:0000256" key="4">
    <source>
        <dbReference type="ARBA" id="ARBA00022695"/>
    </source>
</evidence>
<accession>A0AAV5RYZ7</accession>
<dbReference type="GO" id="GO:0016887">
    <property type="term" value="F:ATP hydrolysis activity"/>
    <property type="evidence" value="ECO:0007669"/>
    <property type="project" value="TreeGrafter"/>
</dbReference>
<evidence type="ECO:0000256" key="5">
    <source>
        <dbReference type="ARBA" id="ARBA00022741"/>
    </source>
</evidence>
<evidence type="ECO:0000256" key="7">
    <source>
        <dbReference type="ARBA" id="ARBA00023027"/>
    </source>
</evidence>
<dbReference type="InterPro" id="IPR004821">
    <property type="entry name" value="Cyt_trans-like"/>
</dbReference>
<dbReference type="GO" id="GO:0005524">
    <property type="term" value="F:ATP binding"/>
    <property type="evidence" value="ECO:0007669"/>
    <property type="project" value="UniProtKB-KW"/>
</dbReference>
<feature type="domain" description="Cytidyltransferase-like" evidence="9">
    <location>
        <begin position="43"/>
        <end position="103"/>
    </location>
</feature>
<proteinExistence type="predicted"/>
<dbReference type="GO" id="GO:0009435">
    <property type="term" value="P:NAD+ biosynthetic process"/>
    <property type="evidence" value="ECO:0007669"/>
    <property type="project" value="InterPro"/>
</dbReference>
<dbReference type="Pfam" id="PF01467">
    <property type="entry name" value="CTP_transf_like"/>
    <property type="match status" value="1"/>
</dbReference>
<comment type="catalytic activity">
    <reaction evidence="8">
        <text>beta-nicotinamide D-ribonucleotide + ATP + H(+) = diphosphate + NAD(+)</text>
        <dbReference type="Rhea" id="RHEA:21360"/>
        <dbReference type="ChEBI" id="CHEBI:14649"/>
        <dbReference type="ChEBI" id="CHEBI:15378"/>
        <dbReference type="ChEBI" id="CHEBI:30616"/>
        <dbReference type="ChEBI" id="CHEBI:33019"/>
        <dbReference type="ChEBI" id="CHEBI:57540"/>
        <dbReference type="EC" id="2.7.7.1"/>
    </reaction>
</comment>
<dbReference type="InterPro" id="IPR005248">
    <property type="entry name" value="NadD/NMNAT"/>
</dbReference>
<dbReference type="PANTHER" id="PTHR31285:SF0">
    <property type="entry name" value="NICOTINAMIDE MONONUCLEOTIDE ADENYLYLTRANSFERASE"/>
    <property type="match status" value="1"/>
</dbReference>
<keyword evidence="7" id="KW-0520">NAD</keyword>